<dbReference type="RefSeq" id="WP_129253363.1">
    <property type="nucleotide sequence ID" value="NZ_SAXA01000003.1"/>
</dbReference>
<dbReference type="NCBIfam" id="TIGR01683">
    <property type="entry name" value="thiS"/>
    <property type="match status" value="1"/>
</dbReference>
<dbReference type="InterPro" id="IPR012675">
    <property type="entry name" value="Beta-grasp_dom_sf"/>
</dbReference>
<name>A0A4Q1JPB0_9BACT</name>
<protein>
    <submittedName>
        <fullName evidence="1">Sulfur carrier protein ThiS</fullName>
    </submittedName>
</protein>
<dbReference type="Proteomes" id="UP000289703">
    <property type="component" value="Unassembled WGS sequence"/>
</dbReference>
<accession>A0A4Q1JPB0</accession>
<dbReference type="PANTHER" id="PTHR34472">
    <property type="entry name" value="SULFUR CARRIER PROTEIN THIS"/>
    <property type="match status" value="1"/>
</dbReference>
<keyword evidence="2" id="KW-1185">Reference proteome</keyword>
<dbReference type="OrthoDB" id="1525151at2"/>
<dbReference type="PANTHER" id="PTHR34472:SF1">
    <property type="entry name" value="SULFUR CARRIER PROTEIN THIS"/>
    <property type="match status" value="1"/>
</dbReference>
<gene>
    <name evidence="1" type="primary">thiS</name>
    <name evidence="1" type="ORF">EO244_04430</name>
</gene>
<reference evidence="1 2" key="1">
    <citation type="submission" date="2019-01" db="EMBL/GenBank/DDBJ databases">
        <title>Ancylomarina salipaludis sp. nov., isolated from a salt marsh.</title>
        <authorList>
            <person name="Yoon J.-H."/>
        </authorList>
    </citation>
    <scope>NUCLEOTIDE SEQUENCE [LARGE SCALE GENOMIC DNA]</scope>
    <source>
        <strain evidence="1 2">SHSM-M15</strain>
    </source>
</reference>
<evidence type="ECO:0000313" key="1">
    <source>
        <dbReference type="EMBL" id="RXQ96096.1"/>
    </source>
</evidence>
<dbReference type="CDD" id="cd00565">
    <property type="entry name" value="Ubl_ThiS"/>
    <property type="match status" value="1"/>
</dbReference>
<dbReference type="Pfam" id="PF02597">
    <property type="entry name" value="ThiS"/>
    <property type="match status" value="1"/>
</dbReference>
<sequence>MKVYVNDESITLADASTISQLLKQLNTSPKGIAIAIGPNIIPSNLWNEYKLEADDEVLLIRATQGG</sequence>
<dbReference type="AlphaFoldDB" id="A0A4Q1JPB0"/>
<dbReference type="InterPro" id="IPR016155">
    <property type="entry name" value="Mopterin_synth/thiamin_S_b"/>
</dbReference>
<evidence type="ECO:0000313" key="2">
    <source>
        <dbReference type="Proteomes" id="UP000289703"/>
    </source>
</evidence>
<comment type="caution">
    <text evidence="1">The sequence shown here is derived from an EMBL/GenBank/DDBJ whole genome shotgun (WGS) entry which is preliminary data.</text>
</comment>
<organism evidence="1 2">
    <name type="scientific">Ancylomarina salipaludis</name>
    <dbReference type="NCBI Taxonomy" id="2501299"/>
    <lineage>
        <taxon>Bacteria</taxon>
        <taxon>Pseudomonadati</taxon>
        <taxon>Bacteroidota</taxon>
        <taxon>Bacteroidia</taxon>
        <taxon>Marinilabiliales</taxon>
        <taxon>Marinifilaceae</taxon>
        <taxon>Ancylomarina</taxon>
    </lineage>
</organism>
<dbReference type="InterPro" id="IPR003749">
    <property type="entry name" value="ThiS/MoaD-like"/>
</dbReference>
<dbReference type="SUPFAM" id="SSF54285">
    <property type="entry name" value="MoaD/ThiS"/>
    <property type="match status" value="1"/>
</dbReference>
<dbReference type="Gene3D" id="3.10.20.30">
    <property type="match status" value="1"/>
</dbReference>
<dbReference type="EMBL" id="SAXA01000003">
    <property type="protein sequence ID" value="RXQ96096.1"/>
    <property type="molecule type" value="Genomic_DNA"/>
</dbReference>
<dbReference type="InterPro" id="IPR010035">
    <property type="entry name" value="Thi_S"/>
</dbReference>
<proteinExistence type="predicted"/>